<name>A0AAE0DJV8_9LECA</name>
<sequence>MLIPSAAERFSTSKFTPATAESPYHRCYFYVGGQYRADENGNGEHVFTDQMYVEQLTPIGGAKHAWPLVFIQGAGQSGTNFLNTPDGRKGWATWLLDHGYTICLLDQTSRGRSSYHHSNGPTTTYSAELAEKCWTACRDLGEWPEAALHTQWPGSGRMGDPIFNAFYASTVPSLKDYAAEETLMQAAGASLLDRIGPAILITHSQGGTHGWLWADARPELVRAIVAIEPSGPPFQSVLVKGSLIVKPYGITNVPLSYDPPTDNAIDDKTPLKTQEHPAADGRRIILQQEPARKLVNLSKIPVLLETGEASYHAAYDEFTVIFLRQAGVNVMHLKLADEGIHGNGHMQFLELNNLDIIELLEKWIATVL</sequence>
<dbReference type="Gene3D" id="3.40.50.1820">
    <property type="entry name" value="alpha/beta hydrolase"/>
    <property type="match status" value="1"/>
</dbReference>
<dbReference type="PANTHER" id="PTHR43194:SF4">
    <property type="entry name" value="AB HYDROLASE-1 DOMAIN-CONTAINING PROTEIN"/>
    <property type="match status" value="1"/>
</dbReference>
<comment type="caution">
    <text evidence="1">The sequence shown here is derived from an EMBL/GenBank/DDBJ whole genome shotgun (WGS) entry which is preliminary data.</text>
</comment>
<dbReference type="CDD" id="cd12809">
    <property type="entry name" value="Esterase_713_like-2"/>
    <property type="match status" value="1"/>
</dbReference>
<keyword evidence="2" id="KW-1185">Reference proteome</keyword>
<evidence type="ECO:0000313" key="1">
    <source>
        <dbReference type="EMBL" id="KAK3169693.1"/>
    </source>
</evidence>
<evidence type="ECO:0008006" key="3">
    <source>
        <dbReference type="Google" id="ProtNLM"/>
    </source>
</evidence>
<dbReference type="Proteomes" id="UP001276659">
    <property type="component" value="Unassembled WGS sequence"/>
</dbReference>
<dbReference type="PANTHER" id="PTHR43194">
    <property type="entry name" value="HYDROLASE ALPHA/BETA FOLD FAMILY"/>
    <property type="match status" value="1"/>
</dbReference>
<evidence type="ECO:0000313" key="2">
    <source>
        <dbReference type="Proteomes" id="UP001276659"/>
    </source>
</evidence>
<dbReference type="EMBL" id="JASNWA010000009">
    <property type="protein sequence ID" value="KAK3169693.1"/>
    <property type="molecule type" value="Genomic_DNA"/>
</dbReference>
<protein>
    <recommendedName>
        <fullName evidence="3">AB hydrolase-1 domain-containing protein</fullName>
    </recommendedName>
</protein>
<gene>
    <name evidence="1" type="ORF">OEA41_009077</name>
</gene>
<proteinExistence type="predicted"/>
<organism evidence="1 2">
    <name type="scientific">Lepraria neglecta</name>
    <dbReference type="NCBI Taxonomy" id="209136"/>
    <lineage>
        <taxon>Eukaryota</taxon>
        <taxon>Fungi</taxon>
        <taxon>Dikarya</taxon>
        <taxon>Ascomycota</taxon>
        <taxon>Pezizomycotina</taxon>
        <taxon>Lecanoromycetes</taxon>
        <taxon>OSLEUM clade</taxon>
        <taxon>Lecanoromycetidae</taxon>
        <taxon>Lecanorales</taxon>
        <taxon>Lecanorineae</taxon>
        <taxon>Stereocaulaceae</taxon>
        <taxon>Lepraria</taxon>
    </lineage>
</organism>
<dbReference type="InterPro" id="IPR029058">
    <property type="entry name" value="AB_hydrolase_fold"/>
</dbReference>
<dbReference type="SUPFAM" id="SSF53474">
    <property type="entry name" value="alpha/beta-Hydrolases"/>
    <property type="match status" value="1"/>
</dbReference>
<dbReference type="InterPro" id="IPR050228">
    <property type="entry name" value="Carboxylesterase_BioH"/>
</dbReference>
<reference evidence="1" key="1">
    <citation type="submission" date="2022-11" db="EMBL/GenBank/DDBJ databases">
        <title>Chromosomal genome sequence assembly and mating type (MAT) locus characterization of the leprose asexual lichenized fungus Lepraria neglecta (Nyl.) Erichsen.</title>
        <authorList>
            <person name="Allen J.L."/>
            <person name="Pfeffer B."/>
        </authorList>
    </citation>
    <scope>NUCLEOTIDE SEQUENCE</scope>
    <source>
        <strain evidence="1">Allen 5258</strain>
    </source>
</reference>
<dbReference type="AlphaFoldDB" id="A0AAE0DJV8"/>
<accession>A0AAE0DJV8</accession>